<dbReference type="InterPro" id="IPR004401">
    <property type="entry name" value="YbaB/EbfC"/>
</dbReference>
<gene>
    <name evidence="4" type="ORF">SAMN05428998_10478</name>
</gene>
<comment type="function">
    <text evidence="2">Binds to DNA and alters its conformation. May be involved in regulation of gene expression, nucleoid organization and DNA protection.</text>
</comment>
<comment type="subcellular location">
    <subcellularLocation>
        <location evidence="2">Cytoplasm</location>
        <location evidence="2">Nucleoid</location>
    </subcellularLocation>
</comment>
<dbReference type="RefSeq" id="WP_085121784.1">
    <property type="nucleotide sequence ID" value="NZ_FWZX01000004.1"/>
</dbReference>
<comment type="subunit">
    <text evidence="2">Homodimer.</text>
</comment>
<dbReference type="STRING" id="560819.SAMN05428998_10478"/>
<dbReference type="Gene3D" id="3.30.1310.10">
    <property type="entry name" value="Nucleoid-associated protein YbaB-like domain"/>
    <property type="match status" value="1"/>
</dbReference>
<keyword evidence="1 2" id="KW-0238">DNA-binding</keyword>
<dbReference type="Pfam" id="PF02575">
    <property type="entry name" value="YbaB_DNA_bd"/>
    <property type="match status" value="1"/>
</dbReference>
<feature type="compositionally biased region" description="Low complexity" evidence="3">
    <location>
        <begin position="1"/>
        <end position="19"/>
    </location>
</feature>
<dbReference type="AlphaFoldDB" id="A0A1Y6BES3"/>
<dbReference type="SUPFAM" id="SSF82607">
    <property type="entry name" value="YbaB-like"/>
    <property type="match status" value="1"/>
</dbReference>
<protein>
    <recommendedName>
        <fullName evidence="2">Nucleoid-associated protein SAMN05428998_10478</fullName>
    </recommendedName>
</protein>
<dbReference type="GO" id="GO:0003677">
    <property type="term" value="F:DNA binding"/>
    <property type="evidence" value="ECO:0007669"/>
    <property type="project" value="UniProtKB-UniRule"/>
</dbReference>
<dbReference type="PANTHER" id="PTHR33449:SF1">
    <property type="entry name" value="NUCLEOID-ASSOCIATED PROTEIN YBAB"/>
    <property type="match status" value="1"/>
</dbReference>
<reference evidence="4 5" key="1">
    <citation type="submission" date="2017-04" db="EMBL/GenBank/DDBJ databases">
        <authorList>
            <person name="Afonso C.L."/>
            <person name="Miller P.J."/>
            <person name="Scott M.A."/>
            <person name="Spackman E."/>
            <person name="Goraichik I."/>
            <person name="Dimitrov K.M."/>
            <person name="Suarez D.L."/>
            <person name="Swayne D.E."/>
        </authorList>
    </citation>
    <scope>NUCLEOTIDE SEQUENCE [LARGE SCALE GENOMIC DNA]</scope>
    <source>
        <strain evidence="4 5">USBA 355</strain>
    </source>
</reference>
<dbReference type="Proteomes" id="UP000192917">
    <property type="component" value="Unassembled WGS sequence"/>
</dbReference>
<keyword evidence="2" id="KW-0963">Cytoplasm</keyword>
<organism evidence="4 5">
    <name type="scientific">Tistlia consotensis USBA 355</name>
    <dbReference type="NCBI Taxonomy" id="560819"/>
    <lineage>
        <taxon>Bacteria</taxon>
        <taxon>Pseudomonadati</taxon>
        <taxon>Pseudomonadota</taxon>
        <taxon>Alphaproteobacteria</taxon>
        <taxon>Rhodospirillales</taxon>
        <taxon>Rhodovibrionaceae</taxon>
        <taxon>Tistlia</taxon>
    </lineage>
</organism>
<dbReference type="HAMAP" id="MF_00274">
    <property type="entry name" value="DNA_YbaB_EbfC"/>
    <property type="match status" value="1"/>
</dbReference>
<dbReference type="PIRSF" id="PIRSF004555">
    <property type="entry name" value="UCP004555"/>
    <property type="match status" value="1"/>
</dbReference>
<evidence type="ECO:0000256" key="1">
    <source>
        <dbReference type="ARBA" id="ARBA00023125"/>
    </source>
</evidence>
<name>A0A1Y6BES3_9PROT</name>
<evidence type="ECO:0000256" key="2">
    <source>
        <dbReference type="HAMAP-Rule" id="MF_00274"/>
    </source>
</evidence>
<feature type="region of interest" description="Disordered" evidence="3">
    <location>
        <begin position="1"/>
        <end position="20"/>
    </location>
</feature>
<dbReference type="GO" id="GO:0043590">
    <property type="term" value="C:bacterial nucleoid"/>
    <property type="evidence" value="ECO:0007669"/>
    <property type="project" value="UniProtKB-UniRule"/>
</dbReference>
<dbReference type="NCBIfam" id="TIGR00103">
    <property type="entry name" value="DNA_YbaB_EbfC"/>
    <property type="match status" value="1"/>
</dbReference>
<evidence type="ECO:0000313" key="4">
    <source>
        <dbReference type="EMBL" id="SMF07609.1"/>
    </source>
</evidence>
<sequence length="107" mass="11683">MKNLGQLMKQAQQMQSKMAELQEKLAEQELEGQAGGGMVRVTVNGKNEVKAVKIDPSLVDPNDVEVLEDLILAAFNDARAKVERFSQEAMKELTGGLSLPPGMNLPF</sequence>
<proteinExistence type="inferred from homology"/>
<dbReference type="PANTHER" id="PTHR33449">
    <property type="entry name" value="NUCLEOID-ASSOCIATED PROTEIN YBAB"/>
    <property type="match status" value="1"/>
</dbReference>
<evidence type="ECO:0000256" key="3">
    <source>
        <dbReference type="SAM" id="MobiDB-lite"/>
    </source>
</evidence>
<keyword evidence="5" id="KW-1185">Reference proteome</keyword>
<evidence type="ECO:0000313" key="5">
    <source>
        <dbReference type="Proteomes" id="UP000192917"/>
    </source>
</evidence>
<dbReference type="GO" id="GO:0005829">
    <property type="term" value="C:cytosol"/>
    <property type="evidence" value="ECO:0007669"/>
    <property type="project" value="TreeGrafter"/>
</dbReference>
<accession>A0A1Y6BES3</accession>
<comment type="similarity">
    <text evidence="2">Belongs to the YbaB/EbfC family.</text>
</comment>
<dbReference type="InterPro" id="IPR036894">
    <property type="entry name" value="YbaB-like_sf"/>
</dbReference>
<dbReference type="EMBL" id="FWZX01000004">
    <property type="protein sequence ID" value="SMF07609.1"/>
    <property type="molecule type" value="Genomic_DNA"/>
</dbReference>